<dbReference type="GO" id="GO:0016020">
    <property type="term" value="C:membrane"/>
    <property type="evidence" value="ECO:0007669"/>
    <property type="project" value="InterPro"/>
</dbReference>
<comment type="similarity">
    <text evidence="1">Belongs to the nematode receptor-like protein sre family.</text>
</comment>
<dbReference type="Proteomes" id="UP000005239">
    <property type="component" value="Unassembled WGS sequence"/>
</dbReference>
<dbReference type="InterPro" id="IPR004151">
    <property type="entry name" value="7TM_GPCR_serpentine_rcpt_Sre"/>
</dbReference>
<evidence type="ECO:0000256" key="2">
    <source>
        <dbReference type="SAM" id="Phobius"/>
    </source>
</evidence>
<keyword evidence="4" id="KW-1185">Reference proteome</keyword>
<dbReference type="InterPro" id="IPR052860">
    <property type="entry name" value="NRL-GPCR1"/>
</dbReference>
<dbReference type="PANTHER" id="PTHR47521">
    <property type="entry name" value="SERPENTINE RECEPTOR, CLASS E (EPSILON)-RELATED"/>
    <property type="match status" value="1"/>
</dbReference>
<feature type="transmembrane region" description="Helical" evidence="2">
    <location>
        <begin position="49"/>
        <end position="71"/>
    </location>
</feature>
<keyword evidence="2" id="KW-0472">Membrane</keyword>
<feature type="transmembrane region" description="Helical" evidence="2">
    <location>
        <begin position="143"/>
        <end position="162"/>
    </location>
</feature>
<evidence type="ECO:0000256" key="1">
    <source>
        <dbReference type="ARBA" id="ARBA00006803"/>
    </source>
</evidence>
<feature type="transmembrane region" description="Helical" evidence="2">
    <location>
        <begin position="77"/>
        <end position="97"/>
    </location>
</feature>
<keyword evidence="2" id="KW-1133">Transmembrane helix</keyword>
<keyword evidence="2" id="KW-0812">Transmembrane</keyword>
<dbReference type="AlphaFoldDB" id="A0A8R1UDC8"/>
<feature type="transmembrane region" description="Helical" evidence="2">
    <location>
        <begin position="15"/>
        <end position="37"/>
    </location>
</feature>
<reference evidence="3" key="2">
    <citation type="submission" date="2022-06" db="UniProtKB">
        <authorList>
            <consortium name="EnsemblMetazoa"/>
        </authorList>
    </citation>
    <scope>IDENTIFICATION</scope>
    <source>
        <strain evidence="3">PS312</strain>
    </source>
</reference>
<proteinExistence type="inferred from homology"/>
<gene>
    <name evidence="3" type="primary">WBGene00111004</name>
</gene>
<dbReference type="Pfam" id="PF03125">
    <property type="entry name" value="Sre"/>
    <property type="match status" value="1"/>
</dbReference>
<evidence type="ECO:0008006" key="5">
    <source>
        <dbReference type="Google" id="ProtNLM"/>
    </source>
</evidence>
<name>A0A8R1UDC8_PRIPA</name>
<evidence type="ECO:0000313" key="3">
    <source>
        <dbReference type="EnsemblMetazoa" id="PPA21450.1"/>
    </source>
</evidence>
<sequence>MTDSPVFVFFNEYPVFPVIILTSDLLSFLPIIILIYISQVAPLHGNCRFILCTWAIGLGAVIAADLAMAMVDLENDTGFMAMSMFHPLLIALNSSYVKSTAMRVKLYKFDVTCATFSSSFEIVLSIERIISVIRPRQYHYSKTAWKTMIALAIALMACGYLIDEALHSEDEYLTLFANVALGIIELSVLVVGAIASSVCGIRYRSLYGISSLTERYQAKEAYEMSKAMIPDYVISFIIKGTTVTAIFLYVTFIKDGYLTGFVQMYIVMTHAFYIIFSTTNLLVIHPLLRKHTHRKLESLMNLKVKQEAKRESLKSDTETYFSMLSVSWNK</sequence>
<organism evidence="3 4">
    <name type="scientific">Pristionchus pacificus</name>
    <name type="common">Parasitic nematode worm</name>
    <dbReference type="NCBI Taxonomy" id="54126"/>
    <lineage>
        <taxon>Eukaryota</taxon>
        <taxon>Metazoa</taxon>
        <taxon>Ecdysozoa</taxon>
        <taxon>Nematoda</taxon>
        <taxon>Chromadorea</taxon>
        <taxon>Rhabditida</taxon>
        <taxon>Rhabditina</taxon>
        <taxon>Diplogasteromorpha</taxon>
        <taxon>Diplogasteroidea</taxon>
        <taxon>Neodiplogasteridae</taxon>
        <taxon>Pristionchus</taxon>
    </lineage>
</organism>
<dbReference type="EnsemblMetazoa" id="PPA21450.1">
    <property type="protein sequence ID" value="PPA21450.1"/>
    <property type="gene ID" value="WBGene00111004"/>
</dbReference>
<accession>A0A8R1UDC8</accession>
<protein>
    <recommendedName>
        <fullName evidence="5">G protein-coupled receptor</fullName>
    </recommendedName>
</protein>
<dbReference type="PANTHER" id="PTHR47521:SF18">
    <property type="entry name" value="G PROTEIN-COUPLED RECEPTOR-RELATED"/>
    <property type="match status" value="1"/>
</dbReference>
<dbReference type="GO" id="GO:0007606">
    <property type="term" value="P:sensory perception of chemical stimulus"/>
    <property type="evidence" value="ECO:0007669"/>
    <property type="project" value="InterPro"/>
</dbReference>
<feature type="transmembrane region" description="Helical" evidence="2">
    <location>
        <begin position="232"/>
        <end position="252"/>
    </location>
</feature>
<reference evidence="4" key="1">
    <citation type="journal article" date="2008" name="Nat. Genet.">
        <title>The Pristionchus pacificus genome provides a unique perspective on nematode lifestyle and parasitism.</title>
        <authorList>
            <person name="Dieterich C."/>
            <person name="Clifton S.W."/>
            <person name="Schuster L.N."/>
            <person name="Chinwalla A."/>
            <person name="Delehaunty K."/>
            <person name="Dinkelacker I."/>
            <person name="Fulton L."/>
            <person name="Fulton R."/>
            <person name="Godfrey J."/>
            <person name="Minx P."/>
            <person name="Mitreva M."/>
            <person name="Roeseler W."/>
            <person name="Tian H."/>
            <person name="Witte H."/>
            <person name="Yang S.P."/>
            <person name="Wilson R.K."/>
            <person name="Sommer R.J."/>
        </authorList>
    </citation>
    <scope>NUCLEOTIDE SEQUENCE [LARGE SCALE GENOMIC DNA]</scope>
    <source>
        <strain evidence="4">PS312</strain>
    </source>
</reference>
<feature type="transmembrane region" description="Helical" evidence="2">
    <location>
        <begin position="264"/>
        <end position="288"/>
    </location>
</feature>
<feature type="transmembrane region" description="Helical" evidence="2">
    <location>
        <begin position="174"/>
        <end position="195"/>
    </location>
</feature>
<evidence type="ECO:0000313" key="4">
    <source>
        <dbReference type="Proteomes" id="UP000005239"/>
    </source>
</evidence>